<dbReference type="GO" id="GO:0008381">
    <property type="term" value="F:mechanosensitive monoatomic ion channel activity"/>
    <property type="evidence" value="ECO:0007669"/>
    <property type="project" value="UniProtKB-ARBA"/>
</dbReference>
<dbReference type="AlphaFoldDB" id="A0A7Y6NKT6"/>
<evidence type="ECO:0000256" key="3">
    <source>
        <dbReference type="ARBA" id="ARBA00022475"/>
    </source>
</evidence>
<dbReference type="Pfam" id="PF00924">
    <property type="entry name" value="MS_channel_2nd"/>
    <property type="match status" value="1"/>
</dbReference>
<dbReference type="InterPro" id="IPR023408">
    <property type="entry name" value="MscS_beta-dom_sf"/>
</dbReference>
<dbReference type="InterPro" id="IPR011014">
    <property type="entry name" value="MscS_channel_TM-2"/>
</dbReference>
<feature type="transmembrane region" description="Helical" evidence="7">
    <location>
        <begin position="22"/>
        <end position="43"/>
    </location>
</feature>
<evidence type="ECO:0000259" key="9">
    <source>
        <dbReference type="Pfam" id="PF21082"/>
    </source>
</evidence>
<dbReference type="GO" id="GO:0005886">
    <property type="term" value="C:plasma membrane"/>
    <property type="evidence" value="ECO:0007669"/>
    <property type="project" value="UniProtKB-SubCell"/>
</dbReference>
<accession>A0A7Y6NKT6</accession>
<dbReference type="Gene3D" id="2.30.30.60">
    <property type="match status" value="1"/>
</dbReference>
<dbReference type="InterPro" id="IPR049278">
    <property type="entry name" value="MS_channel_C"/>
</dbReference>
<feature type="transmembrane region" description="Helical" evidence="7">
    <location>
        <begin position="87"/>
        <end position="106"/>
    </location>
</feature>
<feature type="transmembrane region" description="Helical" evidence="7">
    <location>
        <begin position="55"/>
        <end position="75"/>
    </location>
</feature>
<name>A0A7Y6NKT6_9BURK</name>
<comment type="subcellular location">
    <subcellularLocation>
        <location evidence="1">Cell membrane</location>
        <topology evidence="1">Multi-pass membrane protein</topology>
    </subcellularLocation>
</comment>
<evidence type="ECO:0000256" key="6">
    <source>
        <dbReference type="ARBA" id="ARBA00023136"/>
    </source>
</evidence>
<dbReference type="Pfam" id="PF21082">
    <property type="entry name" value="MS_channel_3rd"/>
    <property type="match status" value="1"/>
</dbReference>
<evidence type="ECO:0000313" key="12">
    <source>
        <dbReference type="Proteomes" id="UP000529637"/>
    </source>
</evidence>
<dbReference type="Pfam" id="PF21088">
    <property type="entry name" value="MS_channel_1st"/>
    <property type="match status" value="1"/>
</dbReference>
<dbReference type="SUPFAM" id="SSF82689">
    <property type="entry name" value="Mechanosensitive channel protein MscS (YggB), C-terminal domain"/>
    <property type="match status" value="1"/>
</dbReference>
<dbReference type="SUPFAM" id="SSF50182">
    <property type="entry name" value="Sm-like ribonucleoproteins"/>
    <property type="match status" value="1"/>
</dbReference>
<evidence type="ECO:0000256" key="2">
    <source>
        <dbReference type="ARBA" id="ARBA00008017"/>
    </source>
</evidence>
<comment type="similarity">
    <text evidence="2">Belongs to the MscS (TC 1.A.23) family.</text>
</comment>
<proteinExistence type="inferred from homology"/>
<feature type="transmembrane region" description="Helical" evidence="7">
    <location>
        <begin position="126"/>
        <end position="146"/>
    </location>
</feature>
<dbReference type="InterPro" id="IPR010920">
    <property type="entry name" value="LSM_dom_sf"/>
</dbReference>
<organism evidence="11 12">
    <name type="scientific">Piscinibacter koreensis</name>
    <dbReference type="NCBI Taxonomy" id="2742824"/>
    <lineage>
        <taxon>Bacteria</taxon>
        <taxon>Pseudomonadati</taxon>
        <taxon>Pseudomonadota</taxon>
        <taxon>Betaproteobacteria</taxon>
        <taxon>Burkholderiales</taxon>
        <taxon>Sphaerotilaceae</taxon>
        <taxon>Piscinibacter</taxon>
    </lineage>
</organism>
<feature type="domain" description="Mechanosensitive ion channel MscS" evidence="8">
    <location>
        <begin position="250"/>
        <end position="315"/>
    </location>
</feature>
<evidence type="ECO:0000256" key="5">
    <source>
        <dbReference type="ARBA" id="ARBA00022989"/>
    </source>
</evidence>
<keyword evidence="12" id="KW-1185">Reference proteome</keyword>
<feature type="domain" description="Mechanosensitive ion channel transmembrane helices 2/3" evidence="10">
    <location>
        <begin position="207"/>
        <end position="248"/>
    </location>
</feature>
<feature type="transmembrane region" description="Helical" evidence="7">
    <location>
        <begin position="166"/>
        <end position="187"/>
    </location>
</feature>
<evidence type="ECO:0000256" key="4">
    <source>
        <dbReference type="ARBA" id="ARBA00022692"/>
    </source>
</evidence>
<dbReference type="Gene3D" id="3.30.70.100">
    <property type="match status" value="1"/>
</dbReference>
<dbReference type="InterPro" id="IPR006685">
    <property type="entry name" value="MscS_channel_2nd"/>
</dbReference>
<feature type="transmembrane region" description="Helical" evidence="7">
    <location>
        <begin position="208"/>
        <end position="227"/>
    </location>
</feature>
<keyword evidence="3" id="KW-1003">Cell membrane</keyword>
<reference evidence="11 12" key="1">
    <citation type="submission" date="2020-06" db="EMBL/GenBank/DDBJ databases">
        <title>Schlegella sp. ID0723 isolated from air conditioner.</title>
        <authorList>
            <person name="Kim D.Y."/>
            <person name="Kim D.-U."/>
        </authorList>
    </citation>
    <scope>NUCLEOTIDE SEQUENCE [LARGE SCALE GENOMIC DNA]</scope>
    <source>
        <strain evidence="11 12">ID0723</strain>
    </source>
</reference>
<keyword evidence="6 7" id="KW-0472">Membrane</keyword>
<evidence type="ECO:0000259" key="10">
    <source>
        <dbReference type="Pfam" id="PF21088"/>
    </source>
</evidence>
<dbReference type="InterPro" id="IPR052702">
    <property type="entry name" value="MscS-like_channel"/>
</dbReference>
<feature type="transmembrane region" description="Helical" evidence="7">
    <location>
        <begin position="233"/>
        <end position="261"/>
    </location>
</feature>
<dbReference type="Gene3D" id="1.10.287.1260">
    <property type="match status" value="1"/>
</dbReference>
<keyword evidence="5 7" id="KW-1133">Transmembrane helix</keyword>
<feature type="domain" description="Mechanosensitive ion channel MscS C-terminal" evidence="9">
    <location>
        <begin position="324"/>
        <end position="407"/>
    </location>
</feature>
<dbReference type="InterPro" id="IPR011066">
    <property type="entry name" value="MscS_channel_C_sf"/>
</dbReference>
<gene>
    <name evidence="11" type="ORF">HQN59_04445</name>
</gene>
<dbReference type="Proteomes" id="UP000529637">
    <property type="component" value="Unassembled WGS sequence"/>
</dbReference>
<dbReference type="SUPFAM" id="SSF82861">
    <property type="entry name" value="Mechanosensitive channel protein MscS (YggB), transmembrane region"/>
    <property type="match status" value="1"/>
</dbReference>
<evidence type="ECO:0000256" key="1">
    <source>
        <dbReference type="ARBA" id="ARBA00004651"/>
    </source>
</evidence>
<evidence type="ECO:0000259" key="8">
    <source>
        <dbReference type="Pfam" id="PF00924"/>
    </source>
</evidence>
<comment type="caution">
    <text evidence="11">The sequence shown here is derived from an EMBL/GenBank/DDBJ whole genome shotgun (WGS) entry which is preliminary data.</text>
</comment>
<protein>
    <submittedName>
        <fullName evidence="11">Mechanosensitive ion channel</fullName>
    </submittedName>
</protein>
<dbReference type="PANTHER" id="PTHR30347">
    <property type="entry name" value="POTASSIUM CHANNEL RELATED"/>
    <property type="match status" value="1"/>
</dbReference>
<sequence length="442" mass="47250">MARSFDPATFDELVRSLTQRSAAAELLAIAGCLVLAWLIVRLLRGRERPVGSVWFGNRIVDGVLFPVLALALAFAARVTLENTIRPAVFRVAIPILVSLAVIRLSARVLRATFPQSRWVTAVERSVSWLAWIAVVLWVTGISPQLLDAMDEVRWKVGATQMTLRNLVEGTITASFVLVLALWVSAAVERKLLAGSGHDLSIRKMIATIVRTLLLFVGLLLALSAVGIDLTALSVFGGAVGVGLGFGFQKIASNYISGFVILAERSLRIGDMVKVDNFEGRITDIRTRYTLIRSPNGRQAIVPNETLITQRVENASLADPRLALTTSVLVAYGTDVRAVQTLLCEAVRPVPRVIDDPAPIVMLSAFTPDGIELTVQFSINDADKGQGNVKSAVNLAVLDALNAAGVRIAQPQRVLQAGESLAGAVAAWGERSGAVSPPGPASA</sequence>
<dbReference type="InterPro" id="IPR049142">
    <property type="entry name" value="MS_channel_1st"/>
</dbReference>
<evidence type="ECO:0000256" key="7">
    <source>
        <dbReference type="SAM" id="Phobius"/>
    </source>
</evidence>
<evidence type="ECO:0000313" key="11">
    <source>
        <dbReference type="EMBL" id="NUZ05007.1"/>
    </source>
</evidence>
<dbReference type="EMBL" id="JABWMJ010000002">
    <property type="protein sequence ID" value="NUZ05007.1"/>
    <property type="molecule type" value="Genomic_DNA"/>
</dbReference>
<keyword evidence="4 7" id="KW-0812">Transmembrane</keyword>
<dbReference type="PANTHER" id="PTHR30347:SF1">
    <property type="entry name" value="MECHANOSENSITIVE CHANNEL MSCK"/>
    <property type="match status" value="1"/>
</dbReference>